<dbReference type="EMBL" id="JAQQDB010000037">
    <property type="protein sequence ID" value="MFM0521606.1"/>
    <property type="molecule type" value="Genomic_DNA"/>
</dbReference>
<dbReference type="RefSeq" id="WP_408163280.1">
    <property type="nucleotide sequence ID" value="NZ_JAQQDB010000037.1"/>
</dbReference>
<name>A0ABW9CUA7_9BURK</name>
<protein>
    <submittedName>
        <fullName evidence="1">Uncharacterized protein</fullName>
    </submittedName>
</protein>
<sequence>MQTLEGADDAEIVIRPRDAGGWRIEFPRGPGMFVAVVSQQQKALMLARQLRPSAHIRILPGRD</sequence>
<reference evidence="1 2" key="1">
    <citation type="journal article" date="2024" name="Chem. Sci.">
        <title>Discovery of megapolipeptins by genome mining of a Burkholderiales bacteria collection.</title>
        <authorList>
            <person name="Paulo B.S."/>
            <person name="Recchia M.J.J."/>
            <person name="Lee S."/>
            <person name="Fergusson C.H."/>
            <person name="Romanowski S.B."/>
            <person name="Hernandez A."/>
            <person name="Krull N."/>
            <person name="Liu D.Y."/>
            <person name="Cavanagh H."/>
            <person name="Bos A."/>
            <person name="Gray C.A."/>
            <person name="Murphy B.T."/>
            <person name="Linington R.G."/>
            <person name="Eustaquio A.S."/>
        </authorList>
    </citation>
    <scope>NUCLEOTIDE SEQUENCE [LARGE SCALE GENOMIC DNA]</scope>
    <source>
        <strain evidence="1 2">RL17-374-BIF-D</strain>
    </source>
</reference>
<dbReference type="Proteomes" id="UP001629462">
    <property type="component" value="Unassembled WGS sequence"/>
</dbReference>
<evidence type="ECO:0000313" key="2">
    <source>
        <dbReference type="Proteomes" id="UP001629462"/>
    </source>
</evidence>
<comment type="caution">
    <text evidence="1">The sequence shown here is derived from an EMBL/GenBank/DDBJ whole genome shotgun (WGS) entry which is preliminary data.</text>
</comment>
<organism evidence="1 2">
    <name type="scientific">Caballeronia jiangsuensis</name>
    <dbReference type="NCBI Taxonomy" id="1458357"/>
    <lineage>
        <taxon>Bacteria</taxon>
        <taxon>Pseudomonadati</taxon>
        <taxon>Pseudomonadota</taxon>
        <taxon>Betaproteobacteria</taxon>
        <taxon>Burkholderiales</taxon>
        <taxon>Burkholderiaceae</taxon>
        <taxon>Caballeronia</taxon>
    </lineage>
</organism>
<evidence type="ECO:0000313" key="1">
    <source>
        <dbReference type="EMBL" id="MFM0521606.1"/>
    </source>
</evidence>
<accession>A0ABW9CUA7</accession>
<gene>
    <name evidence="1" type="ORF">PQR08_29685</name>
</gene>
<proteinExistence type="predicted"/>
<keyword evidence="2" id="KW-1185">Reference proteome</keyword>